<protein>
    <submittedName>
        <fullName evidence="1">Uncharacterized protein</fullName>
    </submittedName>
</protein>
<keyword evidence="2" id="KW-1185">Reference proteome</keyword>
<dbReference type="RefSeq" id="WP_244709209.1">
    <property type="nucleotide sequence ID" value="NZ_CP095073.1"/>
</dbReference>
<organism evidence="1 2">
    <name type="scientific">Halobacillus salinarum</name>
    <dbReference type="NCBI Taxonomy" id="2932257"/>
    <lineage>
        <taxon>Bacteria</taxon>
        <taxon>Bacillati</taxon>
        <taxon>Bacillota</taxon>
        <taxon>Bacilli</taxon>
        <taxon>Bacillales</taxon>
        <taxon>Bacillaceae</taxon>
        <taxon>Halobacillus</taxon>
    </lineage>
</organism>
<dbReference type="EMBL" id="CP095073">
    <property type="protein sequence ID" value="UOQ43774.1"/>
    <property type="molecule type" value="Genomic_DNA"/>
</dbReference>
<evidence type="ECO:0000313" key="1">
    <source>
        <dbReference type="EMBL" id="UOQ43774.1"/>
    </source>
</evidence>
<reference evidence="1 2" key="1">
    <citation type="submission" date="2022-04" db="EMBL/GenBank/DDBJ databases">
        <title>Halobacillus sp. isolated from saltern.</title>
        <authorList>
            <person name="Won M."/>
            <person name="Lee C.-M."/>
            <person name="Woen H.-Y."/>
            <person name="Kwon S.-W."/>
        </authorList>
    </citation>
    <scope>NUCLEOTIDE SEQUENCE [LARGE SCALE GENOMIC DNA]</scope>
    <source>
        <strain evidence="1 2">SSBR10-3</strain>
    </source>
</reference>
<accession>A0ABY4EI02</accession>
<name>A0ABY4EI02_9BACI</name>
<sequence>MVQMNKKNKDLFNQYKDSMLRSRSLEEVQFNYNNLSHLLDGQKSENQSIIKKMKQDDLLLYKDLKEKMLAATDKYEVVYYENKIHKLLDKLDNNNDKIIT</sequence>
<dbReference type="Proteomes" id="UP000831787">
    <property type="component" value="Chromosome"/>
</dbReference>
<proteinExistence type="predicted"/>
<gene>
    <name evidence="1" type="ORF">MUN89_18110</name>
</gene>
<evidence type="ECO:0000313" key="2">
    <source>
        <dbReference type="Proteomes" id="UP000831787"/>
    </source>
</evidence>